<keyword evidence="1" id="KW-0812">Transmembrane</keyword>
<feature type="transmembrane region" description="Helical" evidence="1">
    <location>
        <begin position="56"/>
        <end position="73"/>
    </location>
</feature>
<evidence type="ECO:0000313" key="2">
    <source>
        <dbReference type="EMBL" id="EGC18319.1"/>
    </source>
</evidence>
<comment type="caution">
    <text evidence="2">The sequence shown here is derived from an EMBL/GenBank/DDBJ whole genome shotgun (WGS) entry which is preliminary data.</text>
</comment>
<dbReference type="AlphaFoldDB" id="F0EX90"/>
<sequence>MEMKKFHQNLLDGMMGRKDEREQLEAYERLALGAAYIFWIALLLNLVGMLADWAPAKWAGSVLLLIFLLVHGWPKGKARDLSDDTIPNPRAITPETARGILKQARWRSLAWAAATSVPIALFIKNKAPEAPNGAIAFFGALVFVVVGVAMYGSAVKKVKETLRELNEGERDD</sequence>
<dbReference type="STRING" id="888741.HMPREF9098_0468"/>
<protein>
    <submittedName>
        <fullName evidence="2">Uncharacterized protein</fullName>
    </submittedName>
</protein>
<keyword evidence="1" id="KW-1133">Transmembrane helix</keyword>
<feature type="transmembrane region" description="Helical" evidence="1">
    <location>
        <begin position="135"/>
        <end position="154"/>
    </location>
</feature>
<organism evidence="2 3">
    <name type="scientific">Kingella denitrificans ATCC 33394</name>
    <dbReference type="NCBI Taxonomy" id="888741"/>
    <lineage>
        <taxon>Bacteria</taxon>
        <taxon>Pseudomonadati</taxon>
        <taxon>Pseudomonadota</taxon>
        <taxon>Betaproteobacteria</taxon>
        <taxon>Neisseriales</taxon>
        <taxon>Neisseriaceae</taxon>
        <taxon>Kingella</taxon>
    </lineage>
</organism>
<reference evidence="2 3" key="1">
    <citation type="submission" date="2011-01" db="EMBL/GenBank/DDBJ databases">
        <authorList>
            <person name="Muzny D."/>
            <person name="Qin X."/>
            <person name="Deng J."/>
            <person name="Jiang H."/>
            <person name="Liu Y."/>
            <person name="Qu J."/>
            <person name="Song X.-Z."/>
            <person name="Zhang L."/>
            <person name="Thornton R."/>
            <person name="Coyle M."/>
            <person name="Francisco L."/>
            <person name="Jackson L."/>
            <person name="Javaid M."/>
            <person name="Korchina V."/>
            <person name="Kovar C."/>
            <person name="Mata R."/>
            <person name="Mathew T."/>
            <person name="Ngo R."/>
            <person name="Nguyen L."/>
            <person name="Nguyen N."/>
            <person name="Okwuonu G."/>
            <person name="Ongeri F."/>
            <person name="Pham C."/>
            <person name="Simmons D."/>
            <person name="Wilczek-Boney K."/>
            <person name="Hale W."/>
            <person name="Jakkamsetti A."/>
            <person name="Pham P."/>
            <person name="Ruth R."/>
            <person name="San Lucas F."/>
            <person name="Warren J."/>
            <person name="Zhang J."/>
            <person name="Zhao Z."/>
            <person name="Zhou C."/>
            <person name="Zhu D."/>
            <person name="Lee S."/>
            <person name="Bess C."/>
            <person name="Blankenburg K."/>
            <person name="Forbes L."/>
            <person name="Fu Q."/>
            <person name="Gubbala S."/>
            <person name="Hirani K."/>
            <person name="Jayaseelan J.C."/>
            <person name="Lara F."/>
            <person name="Munidasa M."/>
            <person name="Palculict T."/>
            <person name="Patil S."/>
            <person name="Pu L.-L."/>
            <person name="Saada N."/>
            <person name="Tang L."/>
            <person name="Weissenberger G."/>
            <person name="Zhu Y."/>
            <person name="Hemphill L."/>
            <person name="Shang Y."/>
            <person name="Youmans B."/>
            <person name="Ayvaz T."/>
            <person name="Ross M."/>
            <person name="Santibanez J."/>
            <person name="Aqrawi P."/>
            <person name="Gross S."/>
            <person name="Joshi V."/>
            <person name="Fowler G."/>
            <person name="Nazareth L."/>
            <person name="Reid J."/>
            <person name="Worley K."/>
            <person name="Petrosino J."/>
            <person name="Highlander S."/>
            <person name="Gibbs R."/>
        </authorList>
    </citation>
    <scope>NUCLEOTIDE SEQUENCE [LARGE SCALE GENOMIC DNA]</scope>
    <source>
        <strain evidence="2 3">ATCC 33394</strain>
    </source>
</reference>
<evidence type="ECO:0000313" key="3">
    <source>
        <dbReference type="Proteomes" id="UP000004088"/>
    </source>
</evidence>
<dbReference type="Proteomes" id="UP000004088">
    <property type="component" value="Unassembled WGS sequence"/>
</dbReference>
<name>F0EX90_9NEIS</name>
<accession>F0EX90</accession>
<feature type="transmembrane region" description="Helical" evidence="1">
    <location>
        <begin position="106"/>
        <end position="123"/>
    </location>
</feature>
<proteinExistence type="predicted"/>
<evidence type="ECO:0000256" key="1">
    <source>
        <dbReference type="SAM" id="Phobius"/>
    </source>
</evidence>
<feature type="transmembrane region" description="Helical" evidence="1">
    <location>
        <begin position="30"/>
        <end position="50"/>
    </location>
</feature>
<dbReference type="HOGENOM" id="CLU_1584728_0_0_4"/>
<dbReference type="EMBL" id="AEWV01000006">
    <property type="protein sequence ID" value="EGC18319.1"/>
    <property type="molecule type" value="Genomic_DNA"/>
</dbReference>
<keyword evidence="1" id="KW-0472">Membrane</keyword>
<gene>
    <name evidence="2" type="ORF">HMPREF9098_0468</name>
</gene>
<keyword evidence="3" id="KW-1185">Reference proteome</keyword>